<dbReference type="Gene3D" id="3.40.50.300">
    <property type="entry name" value="P-loop containing nucleotide triphosphate hydrolases"/>
    <property type="match status" value="1"/>
</dbReference>
<evidence type="ECO:0000313" key="1">
    <source>
        <dbReference type="EMBL" id="KFI25683.1"/>
    </source>
</evidence>
<gene>
    <name evidence="1" type="ORF">CN97_07900</name>
</gene>
<dbReference type="InterPro" id="IPR027417">
    <property type="entry name" value="P-loop_NTPase"/>
</dbReference>
<dbReference type="OrthoDB" id="113462at2"/>
<dbReference type="EMBL" id="JGYG01000023">
    <property type="protein sequence ID" value="KFI25683.1"/>
    <property type="molecule type" value="Genomic_DNA"/>
</dbReference>
<dbReference type="GeneID" id="39676517"/>
<dbReference type="PANTHER" id="PTHR13696:SF96">
    <property type="entry name" value="COBQ_COBB_MIND_PARA NUCLEOTIDE BINDING DOMAIN-CONTAINING PROTEIN"/>
    <property type="match status" value="1"/>
</dbReference>
<dbReference type="CDD" id="cd02042">
    <property type="entry name" value="ParAB_family"/>
    <property type="match status" value="1"/>
</dbReference>
<dbReference type="RefSeq" id="WP_035714704.1">
    <property type="nucleotide sequence ID" value="NZ_CP035509.1"/>
</dbReference>
<name>A0A086XUI3_9RHOB</name>
<organism evidence="1 2">
    <name type="scientific">Haematobacter massiliensis</name>
    <dbReference type="NCBI Taxonomy" id="195105"/>
    <lineage>
        <taxon>Bacteria</taxon>
        <taxon>Pseudomonadati</taxon>
        <taxon>Pseudomonadota</taxon>
        <taxon>Alphaproteobacteria</taxon>
        <taxon>Rhodobacterales</taxon>
        <taxon>Paracoccaceae</taxon>
        <taxon>Haematobacter</taxon>
    </lineage>
</organism>
<reference evidence="1 2" key="1">
    <citation type="submission" date="2014-03" db="EMBL/GenBank/DDBJ databases">
        <title>Genome of Haematobacter massiliensis CCUG 47968.</title>
        <authorList>
            <person name="Wang D."/>
            <person name="Wang G."/>
        </authorList>
    </citation>
    <scope>NUCLEOTIDE SEQUENCE [LARGE SCALE GENOMIC DNA]</scope>
    <source>
        <strain evidence="1 2">CCUG 47968</strain>
    </source>
</reference>
<accession>A0A086XUI3</accession>
<dbReference type="AlphaFoldDB" id="A0A086XUI3"/>
<evidence type="ECO:0000313" key="2">
    <source>
        <dbReference type="Proteomes" id="UP000028826"/>
    </source>
</evidence>
<dbReference type="InterPro" id="IPR050678">
    <property type="entry name" value="DNA_Partitioning_ATPase"/>
</dbReference>
<keyword evidence="2" id="KW-1185">Reference proteome</keyword>
<proteinExistence type="predicted"/>
<protein>
    <submittedName>
        <fullName evidence="1">Uncharacterized protein</fullName>
    </submittedName>
</protein>
<dbReference type="Proteomes" id="UP000028826">
    <property type="component" value="Unassembled WGS sequence"/>
</dbReference>
<comment type="caution">
    <text evidence="1">The sequence shown here is derived from an EMBL/GenBank/DDBJ whole genome shotgun (WGS) entry which is preliminary data.</text>
</comment>
<dbReference type="InterPro" id="IPR009744">
    <property type="entry name" value="VirC1"/>
</dbReference>
<dbReference type="Pfam" id="PF07015">
    <property type="entry name" value="VirC1"/>
    <property type="match status" value="1"/>
</dbReference>
<dbReference type="eggNOG" id="COG1192">
    <property type="taxonomic scope" value="Bacteria"/>
</dbReference>
<dbReference type="STRING" id="195105.CN97_07900"/>
<dbReference type="PANTHER" id="PTHR13696">
    <property type="entry name" value="P-LOOP CONTAINING NUCLEOSIDE TRIPHOSPHATE HYDROLASE"/>
    <property type="match status" value="1"/>
</dbReference>
<dbReference type="SUPFAM" id="SSF52540">
    <property type="entry name" value="P-loop containing nucleoside triphosphate hydrolases"/>
    <property type="match status" value="1"/>
</dbReference>
<sequence length="239" mass="25989">MKLVAFTSFKGGAGKSTSLMSSVSGLVQAGKKVALFEADQNDPLSTWQTNARAIGTWDESCQIYDGSELDVFIPNMEKAEQNGCDIALVDMRGGDSELNTAIIANADLVLIPTSLTAMDIDGAISTFQFLLNFMEANEKDVPAAFLLTRVPTGRQSAAEKESLEMLKEMPQLSARLPQRNAFADIMSLGMLHLYHRELAADPNKRILAGHIEVAVREASRISSDILDVIFPERHVAESA</sequence>